<dbReference type="NCBIfam" id="TIGR04131">
    <property type="entry name" value="Bac_Flav_CTERM"/>
    <property type="match status" value="1"/>
</dbReference>
<evidence type="ECO:0000256" key="1">
    <source>
        <dbReference type="ARBA" id="ARBA00022737"/>
    </source>
</evidence>
<dbReference type="Pfam" id="PF00041">
    <property type="entry name" value="fn3"/>
    <property type="match status" value="2"/>
</dbReference>
<dbReference type="RefSeq" id="WP_160129849.1">
    <property type="nucleotide sequence ID" value="NZ_CP019288.1"/>
</dbReference>
<reference evidence="5 6" key="1">
    <citation type="journal article" date="2013" name="Int. J. Syst. Evol. Microbiol.">
        <title>Kordia antarctica sp. nov., isolated from Antarctic seawater.</title>
        <authorList>
            <person name="Baek K."/>
            <person name="Choi A."/>
            <person name="Kang I."/>
            <person name="Lee K."/>
            <person name="Cho J.C."/>
        </authorList>
    </citation>
    <scope>NUCLEOTIDE SEQUENCE [LARGE SCALE GENOMIC DNA]</scope>
    <source>
        <strain evidence="5 6">IMCC3317</strain>
    </source>
</reference>
<dbReference type="OrthoDB" id="608579at2"/>
<protein>
    <submittedName>
        <fullName evidence="5">Uncharacterized protein</fullName>
    </submittedName>
</protein>
<dbReference type="Gene3D" id="2.60.40.10">
    <property type="entry name" value="Immunoglobulins"/>
    <property type="match status" value="5"/>
</dbReference>
<feature type="signal peptide" evidence="2">
    <location>
        <begin position="1"/>
        <end position="19"/>
    </location>
</feature>
<evidence type="ECO:0000259" key="3">
    <source>
        <dbReference type="PROSITE" id="PS50060"/>
    </source>
</evidence>
<dbReference type="InterPro" id="IPR000998">
    <property type="entry name" value="MAM_dom"/>
</dbReference>
<dbReference type="InterPro" id="IPR050991">
    <property type="entry name" value="ECM_Regulatory_Proteins"/>
</dbReference>
<dbReference type="InterPro" id="IPR026341">
    <property type="entry name" value="T9SS_type_B"/>
</dbReference>
<dbReference type="Gene3D" id="2.60.120.200">
    <property type="match status" value="2"/>
</dbReference>
<evidence type="ECO:0000313" key="6">
    <source>
        <dbReference type="Proteomes" id="UP000464657"/>
    </source>
</evidence>
<dbReference type="SUPFAM" id="SSF49899">
    <property type="entry name" value="Concanavalin A-like lectins/glucanases"/>
    <property type="match status" value="2"/>
</dbReference>
<dbReference type="GO" id="GO:0005975">
    <property type="term" value="P:carbohydrate metabolic process"/>
    <property type="evidence" value="ECO:0007669"/>
    <property type="project" value="UniProtKB-ARBA"/>
</dbReference>
<sequence>MKKITLLCMAALFYTFSYAQVLNQPAAWPNTNWSVTGTYNTDPTAFEADPTLTANFAFDDDDAGSTSDDTIAAESPIIDVSAAFAASETWLTATVDYTYNDLGDTLTLEYWDADASAWVAWQQFVASGDQPTADFCSGTRDSFTSDPLNIGGFTATQQAGFRYRLSFDDNAGWQWGFCFDSPTITSAAPPTCPDISNLASANITATTADISWLPGNTETTWEIAIQTAGTGIPAGSGTSTTTNAPYAATGLSASTDYEVYVRADCGVDGFSNWIGPITFRTLNLPPPPPVGVTCASGTSSFIFSEDFETDPPSGWTGTGFDGSNGNWDITAGGANSGGTGPSASFSGGMHLEYEASGNSSTIASAISPAVDLTSAVDGAELSFNMHAFGDDIGTLNVNVGTSATGPFTNVFTWTGDLQLTDAEAWVPVGANLDAYLGQVIFIEFSYGGTGAGFEGDISIDLVRVEACGTFCIAPSALTASNIDATTADISWTPNSGETAWEIVIQPAGTGVPAGSGTATTTNAPYDATGLNPTTQYEVYVRSDCGVNGFSTWTGPINFTTLNSPPPPPVGVTCTSGTSSFLFSEDFETDPPSGWTGTGFAGSNGNWDITAGGANSGGTGPSASFSGGMHLEYEASGNSSTIASAISPAVDLTSAVDGAELSFNMHAFGDDIGTLNVNVGTSATGPFTNVFTWIGDLQLTDTEAWVPIGINLDAYLGQVIFIEFSYGGAGTGFEGDMSIDLVRVEACGSFCIAPSALTVSNVGGTTADITWTANNGETQWEYVIIPAGTGPPSGAGTSVTTTTVNATGLTTETAYDIYVRAICGPGDESVWSGPVSFTTTIQTDFTVDCAVGPTNTTYCYGNFDNTAFTYTSSDGVSTLAVIFNAGQVENNWDLLTIFDSDGVTVLYSGYGNAGDLAGILFESSGPSITVQITSDNIINCQGNGYTPWDFDVACVDPTAPPTCVSLLSPMDGATDIEINQDITWSPAIGSPAGYILTVGTTPGGNDVVNGVDVGNVTTYALATNYATTYYITILGYNGNGLASGCTEESFTTRPDPNQVFNLVCANGAINVNHCYTNNDDNTFLFTSDSGFPIILTFTSGTIVDDDDIINFYSGSDNTGDLLFTGNNAGDLSGLTITSSGGNLFMEIITDGFQSCANGNGTQWEWTAECSTCFKPTASYTVVEDCATGDQFLVDVEILTTGDAVTITISDDFGSAAQVVTAAGVYTFGPYPNATPVIFTVADTDDTNCVLTSDSQTQAFCPDQACSIINAGYDQLQTCDVTSTDLSATFMASSITSNTSTYTISDLQCPPDNLTGLPTSITLDDRWSSVIPLDFNFQYFGNDYTDVVIGANGLIGFNTGLAGTFNAWNINAVDLIPSPNLPLNAIHGAYHDIDPSVAGNHYIEYTTVGTAPSRQFKVTFFEVPQFSGACNNLLTTQQMILYESSNVIDVIILEKPVCPTWNGGLATLGIQNEFGTVGYAPPGRNTGVWAVTQQELWRFVPDGNPNYTFEWFDENGTSLGNNTDITVSPTEDTTYTASISYALANGTLVTLTDDVTVTVQRNPEVVATETLEACDEDFTNVGDFDLTVQDVNVIGTQTDVTVSYYETMADAEAGTNMLADPTSYVSGDTTVYVRIQDNITGCYATGDFLIEVLAQVDPANIGLEGECIADQYTITVTPLNNGYDPATVTYEWSGGASTNTTGNQFIATEDGEYTVTITTADGCASMQTFTVINAMCSFPQGISPNGDGLNDSWDLRAFRVDELEIFNSHGRSIYKKFKYTNEWIGQTNDNDNLPVGTYFYVLRLENGEAKNGWIYLNK</sequence>
<proteinExistence type="predicted"/>
<dbReference type="SMART" id="SM00060">
    <property type="entry name" value="FN3"/>
    <property type="match status" value="4"/>
</dbReference>
<keyword evidence="6" id="KW-1185">Reference proteome</keyword>
<dbReference type="PROSITE" id="PS50853">
    <property type="entry name" value="FN3"/>
    <property type="match status" value="3"/>
</dbReference>
<gene>
    <name evidence="5" type="ORF">IMCC3317_25850</name>
</gene>
<keyword evidence="1" id="KW-0677">Repeat</keyword>
<dbReference type="PANTHER" id="PTHR46708">
    <property type="entry name" value="TENASCIN"/>
    <property type="match status" value="1"/>
</dbReference>
<dbReference type="PANTHER" id="PTHR46708:SF2">
    <property type="entry name" value="FIBRONECTIN TYPE-III DOMAIN-CONTAINING PROTEIN"/>
    <property type="match status" value="1"/>
</dbReference>
<name>A0A7L4ZL65_9FLAO</name>
<dbReference type="CDD" id="cd00063">
    <property type="entry name" value="FN3"/>
    <property type="match status" value="3"/>
</dbReference>
<feature type="domain" description="Fibronectin type-III" evidence="4">
    <location>
        <begin position="194"/>
        <end position="284"/>
    </location>
</feature>
<organism evidence="5 6">
    <name type="scientific">Kordia antarctica</name>
    <dbReference type="NCBI Taxonomy" id="1218801"/>
    <lineage>
        <taxon>Bacteria</taxon>
        <taxon>Pseudomonadati</taxon>
        <taxon>Bacteroidota</taxon>
        <taxon>Flavobacteriia</taxon>
        <taxon>Flavobacteriales</taxon>
        <taxon>Flavobacteriaceae</taxon>
        <taxon>Kordia</taxon>
    </lineage>
</organism>
<dbReference type="GO" id="GO:0004553">
    <property type="term" value="F:hydrolase activity, hydrolyzing O-glycosyl compounds"/>
    <property type="evidence" value="ECO:0007669"/>
    <property type="project" value="UniProtKB-ARBA"/>
</dbReference>
<dbReference type="EMBL" id="CP019288">
    <property type="protein sequence ID" value="QHI37207.1"/>
    <property type="molecule type" value="Genomic_DNA"/>
</dbReference>
<dbReference type="Proteomes" id="UP000464657">
    <property type="component" value="Chromosome"/>
</dbReference>
<feature type="domain" description="MAM" evidence="3">
    <location>
        <begin position="582"/>
        <end position="748"/>
    </location>
</feature>
<feature type="domain" description="Fibronectin type-III" evidence="4">
    <location>
        <begin position="473"/>
        <end position="563"/>
    </location>
</feature>
<dbReference type="Pfam" id="PF13585">
    <property type="entry name" value="CHU_C"/>
    <property type="match status" value="1"/>
</dbReference>
<dbReference type="InterPro" id="IPR036116">
    <property type="entry name" value="FN3_sf"/>
</dbReference>
<dbReference type="GO" id="GO:0016020">
    <property type="term" value="C:membrane"/>
    <property type="evidence" value="ECO:0007669"/>
    <property type="project" value="InterPro"/>
</dbReference>
<dbReference type="InterPro" id="IPR013783">
    <property type="entry name" value="Ig-like_fold"/>
</dbReference>
<feature type="domain" description="Fibronectin type-III" evidence="4">
    <location>
        <begin position="752"/>
        <end position="842"/>
    </location>
</feature>
<feature type="chain" id="PRO_5029708658" evidence="2">
    <location>
        <begin position="20"/>
        <end position="1816"/>
    </location>
</feature>
<evidence type="ECO:0000259" key="4">
    <source>
        <dbReference type="PROSITE" id="PS50853"/>
    </source>
</evidence>
<feature type="domain" description="MAM" evidence="3">
    <location>
        <begin position="303"/>
        <end position="469"/>
    </location>
</feature>
<keyword evidence="2" id="KW-0732">Signal</keyword>
<dbReference type="KEGG" id="kan:IMCC3317_25850"/>
<accession>A0A7L4ZL65</accession>
<dbReference type="PROSITE" id="PS50060">
    <property type="entry name" value="MAM_2"/>
    <property type="match status" value="2"/>
</dbReference>
<evidence type="ECO:0000256" key="2">
    <source>
        <dbReference type="SAM" id="SignalP"/>
    </source>
</evidence>
<dbReference type="SUPFAM" id="SSF49265">
    <property type="entry name" value="Fibronectin type III"/>
    <property type="match status" value="3"/>
</dbReference>
<evidence type="ECO:0000313" key="5">
    <source>
        <dbReference type="EMBL" id="QHI37207.1"/>
    </source>
</evidence>
<dbReference type="InterPro" id="IPR003961">
    <property type="entry name" value="FN3_dom"/>
</dbReference>
<dbReference type="InterPro" id="IPR013320">
    <property type="entry name" value="ConA-like_dom_sf"/>
</dbReference>